<organism evidence="5 6">
    <name type="scientific">Zingiber officinale</name>
    <name type="common">Ginger</name>
    <name type="synonym">Amomum zingiber</name>
    <dbReference type="NCBI Taxonomy" id="94328"/>
    <lineage>
        <taxon>Eukaryota</taxon>
        <taxon>Viridiplantae</taxon>
        <taxon>Streptophyta</taxon>
        <taxon>Embryophyta</taxon>
        <taxon>Tracheophyta</taxon>
        <taxon>Spermatophyta</taxon>
        <taxon>Magnoliopsida</taxon>
        <taxon>Liliopsida</taxon>
        <taxon>Zingiberales</taxon>
        <taxon>Zingiberaceae</taxon>
        <taxon>Zingiber</taxon>
    </lineage>
</organism>
<feature type="compositionally biased region" description="Polar residues" evidence="3">
    <location>
        <begin position="700"/>
        <end position="722"/>
    </location>
</feature>
<dbReference type="CDD" id="cd00105">
    <property type="entry name" value="KH-I"/>
    <property type="match status" value="1"/>
</dbReference>
<evidence type="ECO:0000256" key="1">
    <source>
        <dbReference type="ARBA" id="ARBA00022737"/>
    </source>
</evidence>
<comment type="caution">
    <text evidence="5">The sequence shown here is derived from an EMBL/GenBank/DDBJ whole genome shotgun (WGS) entry which is preliminary data.</text>
</comment>
<feature type="compositionally biased region" description="Polar residues" evidence="3">
    <location>
        <begin position="536"/>
        <end position="546"/>
    </location>
</feature>
<feature type="compositionally biased region" description="Polar residues" evidence="3">
    <location>
        <begin position="763"/>
        <end position="789"/>
    </location>
</feature>
<reference evidence="5 6" key="1">
    <citation type="submission" date="2020-08" db="EMBL/GenBank/DDBJ databases">
        <title>Plant Genome Project.</title>
        <authorList>
            <person name="Zhang R.-G."/>
        </authorList>
    </citation>
    <scope>NUCLEOTIDE SEQUENCE [LARGE SCALE GENOMIC DNA]</scope>
    <source>
        <tissue evidence="5">Rhizome</tissue>
    </source>
</reference>
<accession>A0A8J5FLV8</accession>
<evidence type="ECO:0000256" key="3">
    <source>
        <dbReference type="SAM" id="MobiDB-lite"/>
    </source>
</evidence>
<dbReference type="InterPro" id="IPR004088">
    <property type="entry name" value="KH_dom_type_1"/>
</dbReference>
<feature type="domain" description="K Homology" evidence="4">
    <location>
        <begin position="276"/>
        <end position="350"/>
    </location>
</feature>
<feature type="region of interest" description="Disordered" evidence="3">
    <location>
        <begin position="486"/>
        <end position="546"/>
    </location>
</feature>
<keyword evidence="6" id="KW-1185">Reference proteome</keyword>
<dbReference type="PANTHER" id="PTHR10288">
    <property type="entry name" value="KH DOMAIN CONTAINING RNA BINDING PROTEIN"/>
    <property type="match status" value="1"/>
</dbReference>
<evidence type="ECO:0000313" key="5">
    <source>
        <dbReference type="EMBL" id="KAG6490957.1"/>
    </source>
</evidence>
<feature type="compositionally biased region" description="Low complexity" evidence="3">
    <location>
        <begin position="805"/>
        <end position="824"/>
    </location>
</feature>
<dbReference type="EMBL" id="JACMSC010000014">
    <property type="protein sequence ID" value="KAG6490957.1"/>
    <property type="molecule type" value="Genomic_DNA"/>
</dbReference>
<dbReference type="Gene3D" id="3.30.1370.10">
    <property type="entry name" value="K Homology domain, type 1"/>
    <property type="match status" value="2"/>
</dbReference>
<name>A0A8J5FLV8_ZINOF</name>
<dbReference type="AlphaFoldDB" id="A0A8J5FLV8"/>
<dbReference type="Pfam" id="PF00013">
    <property type="entry name" value="KH_1"/>
    <property type="match status" value="2"/>
</dbReference>
<feature type="domain" description="K Homology" evidence="4">
    <location>
        <begin position="182"/>
        <end position="255"/>
    </location>
</feature>
<evidence type="ECO:0000259" key="4">
    <source>
        <dbReference type="SMART" id="SM00322"/>
    </source>
</evidence>
<feature type="compositionally biased region" description="Polar residues" evidence="3">
    <location>
        <begin position="599"/>
        <end position="609"/>
    </location>
</feature>
<gene>
    <name evidence="5" type="ORF">ZIOFF_052289</name>
</gene>
<dbReference type="Proteomes" id="UP000734854">
    <property type="component" value="Unassembled WGS sequence"/>
</dbReference>
<evidence type="ECO:0000256" key="2">
    <source>
        <dbReference type="PROSITE-ProRule" id="PRU00117"/>
    </source>
</evidence>
<proteinExistence type="predicted"/>
<evidence type="ECO:0000313" key="6">
    <source>
        <dbReference type="Proteomes" id="UP000734854"/>
    </source>
</evidence>
<dbReference type="InterPro" id="IPR036612">
    <property type="entry name" value="KH_dom_type_1_sf"/>
</dbReference>
<dbReference type="SUPFAM" id="SSF54791">
    <property type="entry name" value="Eukaryotic type KH-domain (KH-domain type I)"/>
    <property type="match status" value="2"/>
</dbReference>
<feature type="region of interest" description="Disordered" evidence="3">
    <location>
        <begin position="1"/>
        <end position="116"/>
    </location>
</feature>
<feature type="compositionally biased region" description="Low complexity" evidence="3">
    <location>
        <begin position="752"/>
        <end position="762"/>
    </location>
</feature>
<feature type="region of interest" description="Disordered" evidence="3">
    <location>
        <begin position="561"/>
        <end position="876"/>
    </location>
</feature>
<feature type="compositionally biased region" description="Polar residues" evidence="3">
    <location>
        <begin position="616"/>
        <end position="649"/>
    </location>
</feature>
<dbReference type="SMART" id="SM00322">
    <property type="entry name" value="KH"/>
    <property type="match status" value="2"/>
</dbReference>
<feature type="region of interest" description="Disordered" evidence="3">
    <location>
        <begin position="149"/>
        <end position="178"/>
    </location>
</feature>
<protein>
    <recommendedName>
        <fullName evidence="4">K Homology domain-containing protein</fullName>
    </recommendedName>
</protein>
<feature type="compositionally biased region" description="Acidic residues" evidence="3">
    <location>
        <begin position="88"/>
        <end position="98"/>
    </location>
</feature>
<keyword evidence="2" id="KW-0694">RNA-binding</keyword>
<dbReference type="GO" id="GO:0003723">
    <property type="term" value="F:RNA binding"/>
    <property type="evidence" value="ECO:0007669"/>
    <property type="project" value="UniProtKB-UniRule"/>
</dbReference>
<dbReference type="InterPro" id="IPR004087">
    <property type="entry name" value="KH_dom"/>
</dbReference>
<feature type="compositionally biased region" description="Low complexity" evidence="3">
    <location>
        <begin position="690"/>
        <end position="699"/>
    </location>
</feature>
<feature type="compositionally biased region" description="Low complexity" evidence="3">
    <location>
        <begin position="1"/>
        <end position="12"/>
    </location>
</feature>
<dbReference type="PROSITE" id="PS50084">
    <property type="entry name" value="KH_TYPE_1"/>
    <property type="match status" value="2"/>
</dbReference>
<sequence length="876" mass="93450">MADSGVEMAAAGEVEEEIKTSGEEEPMQVNESDAAADEIVAAAGNHKRKHEDLEPSDDAEDAPAKKQEVSTETLAVADVETRSGNGEVTEDASVEDSDEVKADLVENADQNLEVSEVGEVKTDDQVEQQLAGTDGLVIHVSVPVPVETDKEIKESETQTDENGNIPSEKDPESFASPPIDSEVVSHKIEIPNNKVGVLIGKAGETIRYLQFNSGAKIQITRDAEADPNSTTRSVELIGAFESINKAEKLIKDVIAEADAGGSPSLVARGFGTLQSGGEQFEIKVANEKVGLIIGKGGETIKNLQTRSGARIQLIPQHLPEGDPSKERIVRITGDKRQIESAKEMIKDVMNQIGDGVIPFIYISSIPILYLHLASNRVNVECLKPWHDFFLYWLRKLPSECFRCFLGVAKNSIPQSRPLKSSFGAVFSPPDYELDLRGLRYCLSLLAGSCSLYSFIDVVTPRASHLSSHSQQNYRARGSNLQPHWTARATSPAQRGGHDYQQRGSYPPQSAHYPQPYGGYSQQSAPRGGFGNAGWDQRSSAPAHNAPTSVYDYYGNGGPPSGAQASMANPMSGPSPAPMNYGQSQPPNYGHSAPYGQPAPMQQNYNQSYNDPRYDSQAPNQQFYSQQSMGPQPNAYGQGTTHTGYSQQPPYNKAAYGASQEGPYGVPHQEGPPSYGVPPRASQPGDPTYQGYGPPSYGSGAQQYPYGSNAASQPAPAYNQTYGPASGATDGYAQPPQAVYTQQGGQAPGYGQAGQQASAYSQPTSQPSAYGQYPTPQQGYADPSSGNTNYGYHGGPAQAAYGNNIPASGYASAPAAGSQPGYAQQPSNPSGYYDQTMAPQAGYAANPNTAPGYANPKSVSPQPGYGGQYDSAQYAHH</sequence>
<keyword evidence="1" id="KW-0677">Repeat</keyword>